<dbReference type="Proteomes" id="UP001596439">
    <property type="component" value="Unassembled WGS sequence"/>
</dbReference>
<protein>
    <submittedName>
        <fullName evidence="1">WbqC family protein</fullName>
    </submittedName>
</protein>
<dbReference type="EMBL" id="JBHTCE010000001">
    <property type="protein sequence ID" value="MFC7388926.1"/>
    <property type="molecule type" value="Genomic_DNA"/>
</dbReference>
<dbReference type="InterPro" id="IPR014985">
    <property type="entry name" value="WbqC"/>
</dbReference>
<reference evidence="2" key="1">
    <citation type="journal article" date="2019" name="Int. J. Syst. Evol. Microbiol.">
        <title>The Global Catalogue of Microorganisms (GCM) 10K type strain sequencing project: providing services to taxonomists for standard genome sequencing and annotation.</title>
        <authorList>
            <consortium name="The Broad Institute Genomics Platform"/>
            <consortium name="The Broad Institute Genome Sequencing Center for Infectious Disease"/>
            <person name="Wu L."/>
            <person name="Ma J."/>
        </authorList>
    </citation>
    <scope>NUCLEOTIDE SEQUENCE [LARGE SCALE GENOMIC DNA]</scope>
    <source>
        <strain evidence="2">CCUG 55590</strain>
    </source>
</reference>
<sequence length="238" mass="27862">MKVAIMQPYFFPYLGYFQLMHAVDTFVIFDDVQFIKKGWIHRNQIVLDGEPHPFTLSIQKMSQNKLICEHERALAEETVLRQIKQLHHAYHRAPYFEEAMPILERALSNPEQNVATYLAQGLQEVARYLHIDTTFLYTSNLNGDPTLRGQERILDYCRQLGATHYINAINGRALYDEESFRQSGMALSFLQSELPTYRQETDTFLPYMSIIDCMMNCSAQHIHEMLHRYELVANHQPT</sequence>
<accession>A0ABW2PKS6</accession>
<dbReference type="Pfam" id="PF08889">
    <property type="entry name" value="WbqC"/>
    <property type="match status" value="1"/>
</dbReference>
<dbReference type="RefSeq" id="WP_214786536.1">
    <property type="nucleotide sequence ID" value="NZ_JANIEL010000019.1"/>
</dbReference>
<keyword evidence="2" id="KW-1185">Reference proteome</keyword>
<evidence type="ECO:0000313" key="1">
    <source>
        <dbReference type="EMBL" id="MFC7388926.1"/>
    </source>
</evidence>
<gene>
    <name evidence="1" type="ORF">ACFQO8_02145</name>
</gene>
<organism evidence="1 2">
    <name type="scientific">Exiguobacterium aestuarii</name>
    <dbReference type="NCBI Taxonomy" id="273527"/>
    <lineage>
        <taxon>Bacteria</taxon>
        <taxon>Bacillati</taxon>
        <taxon>Bacillota</taxon>
        <taxon>Bacilli</taxon>
        <taxon>Bacillales</taxon>
        <taxon>Bacillales Family XII. Incertae Sedis</taxon>
        <taxon>Exiguobacterium</taxon>
    </lineage>
</organism>
<evidence type="ECO:0000313" key="2">
    <source>
        <dbReference type="Proteomes" id="UP001596439"/>
    </source>
</evidence>
<proteinExistence type="predicted"/>
<comment type="caution">
    <text evidence="1">The sequence shown here is derived from an EMBL/GenBank/DDBJ whole genome shotgun (WGS) entry which is preliminary data.</text>
</comment>
<name>A0ABW2PKS6_9BACL</name>